<dbReference type="STRING" id="1796616.A4V09_23980"/>
<reference evidence="1" key="1">
    <citation type="submission" date="2017-04" db="EMBL/GenBank/DDBJ databases">
        <title>Complete Genome Sequences of Twelve Strains of a Stable Defined Moderately Diverse Mouse Microbiota 2 (sDMDMm2).</title>
        <authorList>
            <person name="Uchimura Y."/>
            <person name="Wyss M."/>
            <person name="Brugiroux S."/>
            <person name="Limenitakis J.P."/>
            <person name="Stecher B."/>
            <person name="McCoy K.D."/>
            <person name="Macpherson A.J."/>
        </authorList>
    </citation>
    <scope>NUCLEOTIDE SEQUENCE</scope>
    <source>
        <strain evidence="1">YL58</strain>
    </source>
</reference>
<dbReference type="KEGG" id="byl:A4V09_23980"/>
<dbReference type="EMBL" id="CP015405">
    <property type="protein sequence ID" value="ARE64964.1"/>
    <property type="molecule type" value="Genomic_DNA"/>
</dbReference>
<organism evidence="1 2">
    <name type="scientific">Blautia pseudococcoides</name>
    <dbReference type="NCBI Taxonomy" id="1796616"/>
    <lineage>
        <taxon>Bacteria</taxon>
        <taxon>Bacillati</taxon>
        <taxon>Bacillota</taxon>
        <taxon>Clostridia</taxon>
        <taxon>Lachnospirales</taxon>
        <taxon>Lachnospiraceae</taxon>
        <taxon>Blautia</taxon>
    </lineage>
</organism>
<dbReference type="Proteomes" id="UP000092574">
    <property type="component" value="Chromosome"/>
</dbReference>
<accession>A0A1V0QF85</accession>
<protein>
    <submittedName>
        <fullName evidence="1">Uncharacterized protein</fullName>
    </submittedName>
</protein>
<dbReference type="RefSeq" id="WP_084043786.1">
    <property type="nucleotide sequence ID" value="NZ_CP065312.1"/>
</dbReference>
<gene>
    <name evidence="1" type="ORF">A4V09_23980</name>
</gene>
<dbReference type="AlphaFoldDB" id="A0A1V0QF85"/>
<evidence type="ECO:0000313" key="1">
    <source>
        <dbReference type="EMBL" id="ARE64964.1"/>
    </source>
</evidence>
<name>A0A1V0QF85_9FIRM</name>
<keyword evidence="2" id="KW-1185">Reference proteome</keyword>
<sequence length="36" mass="4334">MKLQLGKSFEHNRDAYTNAKKDFVRKWTSEAKKTYL</sequence>
<evidence type="ECO:0000313" key="2">
    <source>
        <dbReference type="Proteomes" id="UP000092574"/>
    </source>
</evidence>
<proteinExistence type="predicted"/>